<dbReference type="PANTHER" id="PTHR46849:SF1">
    <property type="entry name" value="RCC1 DOMAIN-CONTAINING PROTEIN 1"/>
    <property type="match status" value="1"/>
</dbReference>
<dbReference type="AlphaFoldDB" id="A0A423TEJ6"/>
<reference evidence="3 4" key="1">
    <citation type="submission" date="2018-04" db="EMBL/GenBank/DDBJ databases">
        <authorList>
            <person name="Zhang X."/>
            <person name="Yuan J."/>
            <person name="Li F."/>
            <person name="Xiang J."/>
        </authorList>
    </citation>
    <scope>NUCLEOTIDE SEQUENCE [LARGE SCALE GENOMIC DNA]</scope>
    <source>
        <tissue evidence="3">Muscle</tissue>
    </source>
</reference>
<evidence type="ECO:0000256" key="2">
    <source>
        <dbReference type="SAM" id="Phobius"/>
    </source>
</evidence>
<dbReference type="STRING" id="6689.A0A423TEJ6"/>
<evidence type="ECO:0000313" key="3">
    <source>
        <dbReference type="EMBL" id="ROT74914.1"/>
    </source>
</evidence>
<keyword evidence="2" id="KW-1133">Transmembrane helix</keyword>
<protein>
    <recommendedName>
        <fullName evidence="5">Ultraviolet-B receptor UVR8</fullName>
    </recommendedName>
</protein>
<feature type="transmembrane region" description="Helical" evidence="2">
    <location>
        <begin position="411"/>
        <end position="429"/>
    </location>
</feature>
<evidence type="ECO:0000313" key="4">
    <source>
        <dbReference type="Proteomes" id="UP000283509"/>
    </source>
</evidence>
<accession>A0A423TEJ6</accession>
<feature type="transmembrane region" description="Helical" evidence="2">
    <location>
        <begin position="554"/>
        <end position="575"/>
    </location>
</feature>
<feature type="transmembrane region" description="Helical" evidence="2">
    <location>
        <begin position="342"/>
        <end position="362"/>
    </location>
</feature>
<feature type="repeat" description="RCC1" evidence="1">
    <location>
        <begin position="193"/>
        <end position="244"/>
    </location>
</feature>
<feature type="transmembrane region" description="Helical" evidence="2">
    <location>
        <begin position="472"/>
        <end position="492"/>
    </location>
</feature>
<proteinExistence type="predicted"/>
<evidence type="ECO:0000256" key="1">
    <source>
        <dbReference type="PROSITE-ProRule" id="PRU00235"/>
    </source>
</evidence>
<evidence type="ECO:0008006" key="5">
    <source>
        <dbReference type="Google" id="ProtNLM"/>
    </source>
</evidence>
<dbReference type="EMBL" id="QCYY01001832">
    <property type="protein sequence ID" value="ROT74914.1"/>
    <property type="molecule type" value="Genomic_DNA"/>
</dbReference>
<keyword evidence="2" id="KW-0472">Membrane</keyword>
<sequence length="677" mass="74446">MALVACGLNANSQITPAGPPLLCCPTPVRDKKDVCEVHIACSHILWKTNAGWQITGYRNLDYSLEEEMAQRWKISMSEMRMAAINDDGAVVLREKGQWRKLFFQRDTAMDSRNLGPSVQQVEDQDRIAESESNIHHTTSQIKFSSVFVEDNSLIALDEDGKMYSIGVPLPYGGSRISVVEVGKEHCMALTTDGVVLTWGSGMRGQLGNGELCQIDRPEPVESLQGITISSIASGGWHCVSDLAAVFRPRIPDLAGGWMVSSTEQGKSVAGVTSLNLAGQNEAYELSPKRFTRMIDPFSEAVAGGDEVNIARSSMALTKSLLIRLSLAVRHLLPLWHSPLNSLALYGHVLLVLLCAASLAVMAGVGSLDDEIRCVDQRTQAPVREQWLLALCTQYSGTEFQGRRRDALSYSLFHYLVMFMLALNLVPSAVRSHLDHRQMQKFLRTFGDNERQAAVAYGAMFTGIHSGMRQRKAAVSFVSLLVMAVNVVVLLTSSHMTLLDPSSYPFEQFLGESLSQFGHVFPGTAQCRVQPSMMLGAYTDTYGCHFPLSQHYRHMLLAMLIVVGVGLVLSLLTFLIDAAMVFAGPSASLVYTACRDPGLERRVARQWTRDELEALRLVRQKTDMDAFVWILSQLDFEEDPVEVVVAGEASSASTEGDLGRSVRLELDLSLGESSSDSR</sequence>
<dbReference type="InterPro" id="IPR009091">
    <property type="entry name" value="RCC1/BLIP-II"/>
</dbReference>
<dbReference type="PANTHER" id="PTHR46849">
    <property type="entry name" value="RCC1 DOMAIN-CONTAINING PROTEIN 1"/>
    <property type="match status" value="1"/>
</dbReference>
<dbReference type="SUPFAM" id="SSF50985">
    <property type="entry name" value="RCC1/BLIP-II"/>
    <property type="match status" value="1"/>
</dbReference>
<gene>
    <name evidence="3" type="ORF">C7M84_006547</name>
</gene>
<dbReference type="InterPro" id="IPR052830">
    <property type="entry name" value="RCC1_domain-containing"/>
</dbReference>
<comment type="caution">
    <text evidence="3">The sequence shown here is derived from an EMBL/GenBank/DDBJ whole genome shotgun (WGS) entry which is preliminary data.</text>
</comment>
<dbReference type="InterPro" id="IPR000408">
    <property type="entry name" value="Reg_chr_condens"/>
</dbReference>
<reference evidence="3 4" key="2">
    <citation type="submission" date="2019-01" db="EMBL/GenBank/DDBJ databases">
        <title>The decoding of complex shrimp genome reveals the adaptation for benthos swimmer, frequently molting mechanism and breeding impact on genome.</title>
        <authorList>
            <person name="Sun Y."/>
            <person name="Gao Y."/>
            <person name="Yu Y."/>
        </authorList>
    </citation>
    <scope>NUCLEOTIDE SEQUENCE [LARGE SCALE GENOMIC DNA]</scope>
    <source>
        <tissue evidence="3">Muscle</tissue>
    </source>
</reference>
<keyword evidence="4" id="KW-1185">Reference proteome</keyword>
<dbReference type="PROSITE" id="PS50012">
    <property type="entry name" value="RCC1_3"/>
    <property type="match status" value="1"/>
</dbReference>
<name>A0A423TEJ6_PENVA</name>
<dbReference type="OrthoDB" id="5370059at2759"/>
<dbReference type="Pfam" id="PF00415">
    <property type="entry name" value="RCC1"/>
    <property type="match status" value="1"/>
</dbReference>
<keyword evidence="2" id="KW-0812">Transmembrane</keyword>
<dbReference type="Proteomes" id="UP000283509">
    <property type="component" value="Unassembled WGS sequence"/>
</dbReference>
<organism evidence="3 4">
    <name type="scientific">Penaeus vannamei</name>
    <name type="common">Whiteleg shrimp</name>
    <name type="synonym">Litopenaeus vannamei</name>
    <dbReference type="NCBI Taxonomy" id="6689"/>
    <lineage>
        <taxon>Eukaryota</taxon>
        <taxon>Metazoa</taxon>
        <taxon>Ecdysozoa</taxon>
        <taxon>Arthropoda</taxon>
        <taxon>Crustacea</taxon>
        <taxon>Multicrustacea</taxon>
        <taxon>Malacostraca</taxon>
        <taxon>Eumalacostraca</taxon>
        <taxon>Eucarida</taxon>
        <taxon>Decapoda</taxon>
        <taxon>Dendrobranchiata</taxon>
        <taxon>Penaeoidea</taxon>
        <taxon>Penaeidae</taxon>
        <taxon>Penaeus</taxon>
    </lineage>
</organism>
<dbReference type="Gene3D" id="2.130.10.30">
    <property type="entry name" value="Regulator of chromosome condensation 1/beta-lactamase-inhibitor protein II"/>
    <property type="match status" value="1"/>
</dbReference>